<evidence type="ECO:0000259" key="1">
    <source>
        <dbReference type="Pfam" id="PF03732"/>
    </source>
</evidence>
<organism evidence="2 3">
    <name type="scientific">Acacia crassicarpa</name>
    <name type="common">northern wattle</name>
    <dbReference type="NCBI Taxonomy" id="499986"/>
    <lineage>
        <taxon>Eukaryota</taxon>
        <taxon>Viridiplantae</taxon>
        <taxon>Streptophyta</taxon>
        <taxon>Embryophyta</taxon>
        <taxon>Tracheophyta</taxon>
        <taxon>Spermatophyta</taxon>
        <taxon>Magnoliopsida</taxon>
        <taxon>eudicotyledons</taxon>
        <taxon>Gunneridae</taxon>
        <taxon>Pentapetalae</taxon>
        <taxon>rosids</taxon>
        <taxon>fabids</taxon>
        <taxon>Fabales</taxon>
        <taxon>Fabaceae</taxon>
        <taxon>Caesalpinioideae</taxon>
        <taxon>mimosoid clade</taxon>
        <taxon>Acacieae</taxon>
        <taxon>Acacia</taxon>
    </lineage>
</organism>
<dbReference type="PANTHER" id="PTHR33223">
    <property type="entry name" value="CCHC-TYPE DOMAIN-CONTAINING PROTEIN"/>
    <property type="match status" value="1"/>
</dbReference>
<proteinExistence type="predicted"/>
<keyword evidence="3" id="KW-1185">Reference proteome</keyword>
<dbReference type="AlphaFoldDB" id="A0AAE1J3U4"/>
<dbReference type="PANTHER" id="PTHR33223:SF6">
    <property type="entry name" value="CCHC-TYPE DOMAIN-CONTAINING PROTEIN"/>
    <property type="match status" value="1"/>
</dbReference>
<accession>A0AAE1J3U4</accession>
<dbReference type="EMBL" id="JAWXYG010000009">
    <property type="protein sequence ID" value="KAK4263286.1"/>
    <property type="molecule type" value="Genomic_DNA"/>
</dbReference>
<sequence>MAGNDKDDLHTNPEPHVTFCDIQRPYITFHPLCIQLSRGARNYEFKNIHLNALTTFNGHQTEDALDFLREYYAVIDTLPLNGISEEELKLCCVPYCLKGEARQWVLRLPEASIKSWAEMYEQFILKYYSSQKTSKLRDKNHFFTQQDESFHEAWERYNLLISQCPHHQFPHILLMKFFYNELDPENHCEVDNAASPCGS</sequence>
<reference evidence="2" key="1">
    <citation type="submission" date="2023-10" db="EMBL/GenBank/DDBJ databases">
        <title>Chromosome-level genome of the transformable northern wattle, Acacia crassicarpa.</title>
        <authorList>
            <person name="Massaro I."/>
            <person name="Sinha N.R."/>
            <person name="Poethig S."/>
            <person name="Leichty A.R."/>
        </authorList>
    </citation>
    <scope>NUCLEOTIDE SEQUENCE</scope>
    <source>
        <strain evidence="2">Acra3RX</strain>
        <tissue evidence="2">Leaf</tissue>
    </source>
</reference>
<comment type="caution">
    <text evidence="2">The sequence shown here is derived from an EMBL/GenBank/DDBJ whole genome shotgun (WGS) entry which is preliminary data.</text>
</comment>
<evidence type="ECO:0000313" key="2">
    <source>
        <dbReference type="EMBL" id="KAK4263286.1"/>
    </source>
</evidence>
<gene>
    <name evidence="2" type="ORF">QN277_028722</name>
</gene>
<name>A0AAE1J3U4_9FABA</name>
<protein>
    <recommendedName>
        <fullName evidence="1">Retrotransposon gag domain-containing protein</fullName>
    </recommendedName>
</protein>
<dbReference type="Proteomes" id="UP001293593">
    <property type="component" value="Unassembled WGS sequence"/>
</dbReference>
<evidence type="ECO:0000313" key="3">
    <source>
        <dbReference type="Proteomes" id="UP001293593"/>
    </source>
</evidence>
<feature type="domain" description="Retrotransposon gag" evidence="1">
    <location>
        <begin position="93"/>
        <end position="182"/>
    </location>
</feature>
<dbReference type="Pfam" id="PF03732">
    <property type="entry name" value="Retrotrans_gag"/>
    <property type="match status" value="1"/>
</dbReference>
<dbReference type="InterPro" id="IPR005162">
    <property type="entry name" value="Retrotrans_gag_dom"/>
</dbReference>